<reference evidence="2 3" key="1">
    <citation type="submission" date="2016-10" db="EMBL/GenBank/DDBJ databases">
        <authorList>
            <person name="de Groot N.N."/>
        </authorList>
    </citation>
    <scope>NUCLEOTIDE SEQUENCE [LARGE SCALE GENOMIC DNA]</scope>
    <source>
        <strain evidence="2 3">NE2</strain>
    </source>
</reference>
<dbReference type="Proteomes" id="UP000198755">
    <property type="component" value="Unassembled WGS sequence"/>
</dbReference>
<protein>
    <recommendedName>
        <fullName evidence="4">DUF2380 domain-containing protein</fullName>
    </recommendedName>
</protein>
<sequence length="186" mass="19833">MTSDPSSQSGNALLFRRICVKAAGAATAALLHWAAPSGAAESIAATIPVAIVDFDYIDSSGEAQDQTGKHRTLMQTFMDSLREELSASEKYRPVALNCGAEPCSAAHVDPSRLLAAARSAGAALIVYGGIHKMSTLVQTAKVQVVDLEKDKLVLDRFLTFRGDDEGAWRRAEAFIAADLKTQDLIP</sequence>
<keyword evidence="1" id="KW-0732">Signal</keyword>
<accession>A0A1I4A1V0</accession>
<dbReference type="Gene3D" id="3.40.50.10070">
    <property type="entry name" value="TolB, N-terminal domain"/>
    <property type="match status" value="1"/>
</dbReference>
<dbReference type="RefSeq" id="WP_175492579.1">
    <property type="nucleotide sequence ID" value="NZ_FOSN01000009.1"/>
</dbReference>
<feature type="chain" id="PRO_5011785003" description="DUF2380 domain-containing protein" evidence="1">
    <location>
        <begin position="40"/>
        <end position="186"/>
    </location>
</feature>
<dbReference type="InterPro" id="IPR021698">
    <property type="entry name" value="DUF3280"/>
</dbReference>
<dbReference type="AlphaFoldDB" id="A0A1I4A1V0"/>
<evidence type="ECO:0000313" key="3">
    <source>
        <dbReference type="Proteomes" id="UP000198755"/>
    </source>
</evidence>
<dbReference type="EMBL" id="FOSN01000009">
    <property type="protein sequence ID" value="SFK50354.1"/>
    <property type="molecule type" value="Genomic_DNA"/>
</dbReference>
<name>A0A1I4A1V0_9HYPH</name>
<evidence type="ECO:0000256" key="1">
    <source>
        <dbReference type="SAM" id="SignalP"/>
    </source>
</evidence>
<organism evidence="2 3">
    <name type="scientific">Methylocapsa palsarum</name>
    <dbReference type="NCBI Taxonomy" id="1612308"/>
    <lineage>
        <taxon>Bacteria</taxon>
        <taxon>Pseudomonadati</taxon>
        <taxon>Pseudomonadota</taxon>
        <taxon>Alphaproteobacteria</taxon>
        <taxon>Hyphomicrobiales</taxon>
        <taxon>Beijerinckiaceae</taxon>
        <taxon>Methylocapsa</taxon>
    </lineage>
</organism>
<dbReference type="Pfam" id="PF11684">
    <property type="entry name" value="DUF3280"/>
    <property type="match status" value="1"/>
</dbReference>
<feature type="signal peptide" evidence="1">
    <location>
        <begin position="1"/>
        <end position="39"/>
    </location>
</feature>
<evidence type="ECO:0008006" key="4">
    <source>
        <dbReference type="Google" id="ProtNLM"/>
    </source>
</evidence>
<gene>
    <name evidence="2" type="ORF">SAMN05444581_10943</name>
</gene>
<evidence type="ECO:0000313" key="2">
    <source>
        <dbReference type="EMBL" id="SFK50354.1"/>
    </source>
</evidence>
<keyword evidence="3" id="KW-1185">Reference proteome</keyword>
<proteinExistence type="predicted"/>